<protein>
    <recommendedName>
        <fullName evidence="8">Pectinesterase inhibitor domain-containing protein</fullName>
    </recommendedName>
</protein>
<sequence>MDTTKIINPPLILFFFFFFFLYFSTAQSFPAKSSNNMEGWCRTMPHPEPCRYYLSHPSAPPYVNRSDFYKQSVKVALDLSIHAQGRIRQLGARCDGEAEKTAWLDCWKLFGNTVLQLNRTLSPVGGTCTPIDAQTWLSAALTNLYTCNKGFTELNANSSFMQPVLRYNVSDLISNCLAINNASLNATVAVPSGVWAGRRRLMQASGRADFVVAQDGSGNFKTVKEALEAAAALRRSSSRRIVIRVKTGVYAENLQILNSLNDLTIAGDGKGKTIITGRRSVSLGYTTFSSPTVSVFGDGFVGTDITIRNTYGAGSQAVALLSGSDQSVFYRCSIEGYQDTLCVYTQRQFYRECDIYGTIDFIFGNAAVVIQNCNIFARTPQKGEANVITAQGRTDQNQNTGIVIQSSNIQAAADFKPVHRKVKSYLGRPWQLYSRTVYLENFIDSIIDPAGWLPFNGNFALDTLYYAEFQNTGPGARVLRLRVKWKGFHIIRKPSQVRQFTVGNFIDGGTWLPATGFYDLLLQVTLARAIRAQSHLALLGPSCHDEPERAGWLDCWKLYGNTVVQLNRTLRGSVSAVDGQTWLSAALTNTQTCRKGFADLKASSKIIQPVLRYNVSELISNCLAVNNSSYNATMASINWMVFEKNFLDQLTPKRADMVVAPDGSGGYRSIKDAIDAATRRRLKGFSRRIMIYVKAGVYDEIITVKSSLYDLTLLGDGIGKTIITGSRSVAGGYTTFSSATFSVFGDGFVARRLTFRNTFGPGSQAVALLSGSDRSVFYRCSMEGYQDTLSVYTQRQFYRECDIYGTIDFIFGNAAVVIQRSSIILRKPLPGESNVITAQGRSDPLQNTGIVIQASRIRAGPDLRTAGRRVHSYLGRPWQLHSRTLYLQNYMANVIDPAGWMEFNGRFALDTLYYGEYKNTGPGSRLLKRVNWKGLHEFRSASQVSEFTVGNFIGGGKWIPPTGVPFDLGF</sequence>
<comment type="caution">
    <text evidence="9">The sequence shown here is derived from an EMBL/GenBank/DDBJ whole genome shotgun (WGS) entry which is preliminary data.</text>
</comment>
<evidence type="ECO:0000256" key="2">
    <source>
        <dbReference type="ARBA" id="ARBA00006027"/>
    </source>
</evidence>
<dbReference type="GO" id="GO:0042545">
    <property type="term" value="P:cell wall modification"/>
    <property type="evidence" value="ECO:0007669"/>
    <property type="project" value="InterPro"/>
</dbReference>
<keyword evidence="7" id="KW-0732">Signal</keyword>
<dbReference type="InterPro" id="IPR012334">
    <property type="entry name" value="Pectin_lyas_fold"/>
</dbReference>
<dbReference type="InterPro" id="IPR033131">
    <property type="entry name" value="Pectinesterase_Asp_AS"/>
</dbReference>
<dbReference type="PROSITE" id="PS00503">
    <property type="entry name" value="PECTINESTERASE_2"/>
    <property type="match status" value="2"/>
</dbReference>
<dbReference type="GO" id="GO:0004857">
    <property type="term" value="F:enzyme inhibitor activity"/>
    <property type="evidence" value="ECO:0007669"/>
    <property type="project" value="InterPro"/>
</dbReference>
<feature type="active site" evidence="6">
    <location>
        <position position="360"/>
    </location>
</feature>
<dbReference type="InterPro" id="IPR035513">
    <property type="entry name" value="Invertase/methylesterase_inhib"/>
</dbReference>
<dbReference type="InterPro" id="IPR000070">
    <property type="entry name" value="Pectinesterase_cat"/>
</dbReference>
<feature type="chain" id="PRO_5043787284" description="Pectinesterase inhibitor domain-containing protein" evidence="7">
    <location>
        <begin position="29"/>
        <end position="970"/>
    </location>
</feature>
<feature type="active site" evidence="6">
    <location>
        <position position="808"/>
    </location>
</feature>
<proteinExistence type="inferred from homology"/>
<evidence type="ECO:0000256" key="4">
    <source>
        <dbReference type="ARBA" id="ARBA00022801"/>
    </source>
</evidence>
<dbReference type="Proteomes" id="UP000775213">
    <property type="component" value="Unassembled WGS sequence"/>
</dbReference>
<comment type="similarity">
    <text evidence="2">In the N-terminal section; belongs to the PMEI family.</text>
</comment>
<dbReference type="SMART" id="SM00856">
    <property type="entry name" value="PMEI"/>
    <property type="match status" value="2"/>
</dbReference>
<evidence type="ECO:0000256" key="5">
    <source>
        <dbReference type="ARBA" id="ARBA00023085"/>
    </source>
</evidence>
<dbReference type="InterPro" id="IPR011050">
    <property type="entry name" value="Pectin_lyase_fold/virulence"/>
</dbReference>
<dbReference type="SUPFAM" id="SSF51126">
    <property type="entry name" value="Pectin lyase-like"/>
    <property type="match status" value="2"/>
</dbReference>
<evidence type="ECO:0000256" key="6">
    <source>
        <dbReference type="PROSITE-ProRule" id="PRU10040"/>
    </source>
</evidence>
<dbReference type="Pfam" id="PF04043">
    <property type="entry name" value="PMEI"/>
    <property type="match status" value="2"/>
</dbReference>
<reference evidence="9 10" key="1">
    <citation type="journal article" date="2021" name="Hortic Res">
        <title>Chromosome-scale assembly of the Dendrobium chrysotoxum genome enhances the understanding of orchid evolution.</title>
        <authorList>
            <person name="Zhang Y."/>
            <person name="Zhang G.Q."/>
            <person name="Zhang D."/>
            <person name="Liu X.D."/>
            <person name="Xu X.Y."/>
            <person name="Sun W.H."/>
            <person name="Yu X."/>
            <person name="Zhu X."/>
            <person name="Wang Z.W."/>
            <person name="Zhao X."/>
            <person name="Zhong W.Y."/>
            <person name="Chen H."/>
            <person name="Yin W.L."/>
            <person name="Huang T."/>
            <person name="Niu S.C."/>
            <person name="Liu Z.J."/>
        </authorList>
    </citation>
    <scope>NUCLEOTIDE SEQUENCE [LARGE SCALE GENOMIC DNA]</scope>
    <source>
        <strain evidence="9">Lindl</strain>
    </source>
</reference>
<keyword evidence="5" id="KW-0063">Aspartyl esterase</keyword>
<dbReference type="Pfam" id="PF01095">
    <property type="entry name" value="Pectinesterase"/>
    <property type="match status" value="2"/>
</dbReference>
<dbReference type="Gene3D" id="1.20.140.40">
    <property type="entry name" value="Invertase/pectin methylesterase inhibitor family protein"/>
    <property type="match status" value="2"/>
</dbReference>
<dbReference type="FunFam" id="2.160.20.10:FF:000001">
    <property type="entry name" value="Pectinesterase"/>
    <property type="match status" value="2"/>
</dbReference>
<evidence type="ECO:0000313" key="9">
    <source>
        <dbReference type="EMBL" id="KAH0466118.1"/>
    </source>
</evidence>
<dbReference type="InterPro" id="IPR006501">
    <property type="entry name" value="Pectinesterase_inhib_dom"/>
</dbReference>
<keyword evidence="4" id="KW-0378">Hydrolase</keyword>
<evidence type="ECO:0000313" key="10">
    <source>
        <dbReference type="Proteomes" id="UP000775213"/>
    </source>
</evidence>
<dbReference type="GO" id="GO:0030599">
    <property type="term" value="F:pectinesterase activity"/>
    <property type="evidence" value="ECO:0007669"/>
    <property type="project" value="InterPro"/>
</dbReference>
<dbReference type="Gene3D" id="2.160.20.10">
    <property type="entry name" value="Single-stranded right-handed beta-helix, Pectin lyase-like"/>
    <property type="match status" value="2"/>
</dbReference>
<gene>
    <name evidence="9" type="ORF">IEQ34_006221</name>
</gene>
<dbReference type="PANTHER" id="PTHR31707">
    <property type="entry name" value="PECTINESTERASE"/>
    <property type="match status" value="1"/>
</dbReference>
<evidence type="ECO:0000256" key="3">
    <source>
        <dbReference type="ARBA" id="ARBA00007786"/>
    </source>
</evidence>
<evidence type="ECO:0000256" key="7">
    <source>
        <dbReference type="SAM" id="SignalP"/>
    </source>
</evidence>
<dbReference type="AlphaFoldDB" id="A0AAV7HEV2"/>
<accession>A0AAV7HEV2</accession>
<feature type="domain" description="Pectinesterase inhibitor" evidence="8">
    <location>
        <begin position="501"/>
        <end position="625"/>
    </location>
</feature>
<comment type="pathway">
    <text evidence="1">Glycan metabolism; pectin degradation; 2-dehydro-3-deoxy-D-gluconate from pectin: step 1/5.</text>
</comment>
<keyword evidence="10" id="KW-1185">Reference proteome</keyword>
<dbReference type="NCBIfam" id="TIGR01614">
    <property type="entry name" value="PME_inhib"/>
    <property type="match status" value="2"/>
</dbReference>
<dbReference type="CDD" id="cd15798">
    <property type="entry name" value="PMEI-like_3"/>
    <property type="match status" value="2"/>
</dbReference>
<comment type="similarity">
    <text evidence="3">In the C-terminal section; belongs to the pectinesterase family.</text>
</comment>
<dbReference type="EMBL" id="JAGFBR010000006">
    <property type="protein sequence ID" value="KAH0466118.1"/>
    <property type="molecule type" value="Genomic_DNA"/>
</dbReference>
<organism evidence="9 10">
    <name type="scientific">Dendrobium chrysotoxum</name>
    <name type="common">Orchid</name>
    <dbReference type="NCBI Taxonomy" id="161865"/>
    <lineage>
        <taxon>Eukaryota</taxon>
        <taxon>Viridiplantae</taxon>
        <taxon>Streptophyta</taxon>
        <taxon>Embryophyta</taxon>
        <taxon>Tracheophyta</taxon>
        <taxon>Spermatophyta</taxon>
        <taxon>Magnoliopsida</taxon>
        <taxon>Liliopsida</taxon>
        <taxon>Asparagales</taxon>
        <taxon>Orchidaceae</taxon>
        <taxon>Epidendroideae</taxon>
        <taxon>Malaxideae</taxon>
        <taxon>Dendrobiinae</taxon>
        <taxon>Dendrobium</taxon>
    </lineage>
</organism>
<feature type="signal peptide" evidence="7">
    <location>
        <begin position="1"/>
        <end position="28"/>
    </location>
</feature>
<feature type="domain" description="Pectinesterase inhibitor" evidence="8">
    <location>
        <begin position="32"/>
        <end position="179"/>
    </location>
</feature>
<evidence type="ECO:0000259" key="8">
    <source>
        <dbReference type="SMART" id="SM00856"/>
    </source>
</evidence>
<name>A0AAV7HEV2_DENCH</name>
<dbReference type="SUPFAM" id="SSF101148">
    <property type="entry name" value="Plant invertase/pectin methylesterase inhibitor"/>
    <property type="match status" value="2"/>
</dbReference>
<evidence type="ECO:0000256" key="1">
    <source>
        <dbReference type="ARBA" id="ARBA00005184"/>
    </source>
</evidence>